<protein>
    <submittedName>
        <fullName evidence="1">Uncharacterized protein</fullName>
    </submittedName>
</protein>
<reference evidence="1" key="1">
    <citation type="submission" date="2018-02" db="EMBL/GenBank/DDBJ databases">
        <title>Rhizophora mucronata_Transcriptome.</title>
        <authorList>
            <person name="Meera S.P."/>
            <person name="Sreeshan A."/>
            <person name="Augustine A."/>
        </authorList>
    </citation>
    <scope>NUCLEOTIDE SEQUENCE</scope>
    <source>
        <tissue evidence="1">Leaf</tissue>
    </source>
</reference>
<dbReference type="EMBL" id="GGEC01084000">
    <property type="protein sequence ID" value="MBX64484.1"/>
    <property type="molecule type" value="Transcribed_RNA"/>
</dbReference>
<name>A0A2P2QC29_RHIMU</name>
<organism evidence="1">
    <name type="scientific">Rhizophora mucronata</name>
    <name type="common">Asiatic mangrove</name>
    <dbReference type="NCBI Taxonomy" id="61149"/>
    <lineage>
        <taxon>Eukaryota</taxon>
        <taxon>Viridiplantae</taxon>
        <taxon>Streptophyta</taxon>
        <taxon>Embryophyta</taxon>
        <taxon>Tracheophyta</taxon>
        <taxon>Spermatophyta</taxon>
        <taxon>Magnoliopsida</taxon>
        <taxon>eudicotyledons</taxon>
        <taxon>Gunneridae</taxon>
        <taxon>Pentapetalae</taxon>
        <taxon>rosids</taxon>
        <taxon>fabids</taxon>
        <taxon>Malpighiales</taxon>
        <taxon>Rhizophoraceae</taxon>
        <taxon>Rhizophora</taxon>
    </lineage>
</organism>
<evidence type="ECO:0000313" key="1">
    <source>
        <dbReference type="EMBL" id="MBX64484.1"/>
    </source>
</evidence>
<proteinExistence type="predicted"/>
<sequence length="61" mass="7618">MQKGRPLSKDKHNYWHQFVRKKQYDSQFKRHDIMTNHHTWLQDNDFHAGWIGIQIQMIRKL</sequence>
<accession>A0A2P2QC29</accession>
<dbReference type="AlphaFoldDB" id="A0A2P2QC29"/>